<gene>
    <name evidence="2" type="ORF">SK571_37015</name>
</gene>
<dbReference type="RefSeq" id="WP_319988768.1">
    <property type="nucleotide sequence ID" value="NZ_JAXAVV010000025.1"/>
</dbReference>
<evidence type="ECO:0008006" key="4">
    <source>
        <dbReference type="Google" id="ProtNLM"/>
    </source>
</evidence>
<proteinExistence type="predicted"/>
<evidence type="ECO:0000313" key="3">
    <source>
        <dbReference type="Proteomes" id="UP001271792"/>
    </source>
</evidence>
<keyword evidence="1" id="KW-1133">Transmembrane helix</keyword>
<comment type="caution">
    <text evidence="2">The sequence shown here is derived from an EMBL/GenBank/DDBJ whole genome shotgun (WGS) entry which is preliminary data.</text>
</comment>
<reference evidence="2 3" key="1">
    <citation type="submission" date="2023-11" db="EMBL/GenBank/DDBJ databases">
        <title>Lentzea sokolovensis, sp. nov., Lentzea kristufkii, sp. nov., and Lentzea miocenensis, sp. nov., rare actinobacteria from Sokolov Coal Basin, Miocene lacustrine sediment, Czech Republic.</title>
        <authorList>
            <person name="Lara A."/>
            <person name="Kotroba L."/>
            <person name="Nouioui I."/>
            <person name="Neumann-Schaal M."/>
            <person name="Mast Y."/>
            <person name="Chronakova A."/>
        </authorList>
    </citation>
    <scope>NUCLEOTIDE SEQUENCE [LARGE SCALE GENOMIC DNA]</scope>
    <source>
        <strain evidence="2 3">BCCO 10_0798</strain>
    </source>
</reference>
<feature type="transmembrane region" description="Helical" evidence="1">
    <location>
        <begin position="191"/>
        <end position="212"/>
    </location>
</feature>
<dbReference type="EMBL" id="JAXAVV010000025">
    <property type="protein sequence ID" value="MDX8055005.1"/>
    <property type="molecule type" value="Genomic_DNA"/>
</dbReference>
<keyword evidence="1" id="KW-0812">Transmembrane</keyword>
<feature type="transmembrane region" description="Helical" evidence="1">
    <location>
        <begin position="44"/>
        <end position="63"/>
    </location>
</feature>
<accession>A0ABU4U3M9</accession>
<keyword evidence="3" id="KW-1185">Reference proteome</keyword>
<name>A0ABU4U3M9_9PSEU</name>
<dbReference type="Proteomes" id="UP001271792">
    <property type="component" value="Unassembled WGS sequence"/>
</dbReference>
<reference evidence="2 3" key="2">
    <citation type="submission" date="2023-11" db="EMBL/GenBank/DDBJ databases">
        <authorList>
            <person name="Lara A.C."/>
            <person name="Chronakova A."/>
        </authorList>
    </citation>
    <scope>NUCLEOTIDE SEQUENCE [LARGE SCALE GENOMIC DNA]</scope>
    <source>
        <strain evidence="2 3">BCCO 10_0798</strain>
    </source>
</reference>
<evidence type="ECO:0000256" key="1">
    <source>
        <dbReference type="SAM" id="Phobius"/>
    </source>
</evidence>
<keyword evidence="1" id="KW-0472">Membrane</keyword>
<evidence type="ECO:0000313" key="2">
    <source>
        <dbReference type="EMBL" id="MDX8055005.1"/>
    </source>
</evidence>
<sequence>MQSTHTVPADRRRVLGVVMSIMALACAALTAAGFVVDLGGAEDGLVFAVIPLLLFAPSAVLLLSTPGKPELIELDDDGIAHVLGGVKRSWAWDQVAALDINEPQEYSYDGSSCTVRFTDGQLLHVSGRTENSRAIVAALTTHGADAQREPVRKKHKRRAAAVLGGITLVCGSVATWAIVAQKSGEPLELAQPAVACATPAVISLILLVSVLVTGRR</sequence>
<organism evidence="2 3">
    <name type="scientific">Lentzea kristufekii</name>
    <dbReference type="NCBI Taxonomy" id="3095430"/>
    <lineage>
        <taxon>Bacteria</taxon>
        <taxon>Bacillati</taxon>
        <taxon>Actinomycetota</taxon>
        <taxon>Actinomycetes</taxon>
        <taxon>Pseudonocardiales</taxon>
        <taxon>Pseudonocardiaceae</taxon>
        <taxon>Lentzea</taxon>
    </lineage>
</organism>
<feature type="transmembrane region" description="Helical" evidence="1">
    <location>
        <begin position="14"/>
        <end position="38"/>
    </location>
</feature>
<feature type="transmembrane region" description="Helical" evidence="1">
    <location>
        <begin position="159"/>
        <end position="179"/>
    </location>
</feature>
<protein>
    <recommendedName>
        <fullName evidence="4">PH domain-containing protein</fullName>
    </recommendedName>
</protein>